<reference evidence="2" key="1">
    <citation type="journal article" date="2014" name="Int. J. Syst. Evol. Microbiol.">
        <title>Complete genome sequence of Corynebacterium casei LMG S-19264T (=DSM 44701T), isolated from a smear-ripened cheese.</title>
        <authorList>
            <consortium name="US DOE Joint Genome Institute (JGI-PGF)"/>
            <person name="Walter F."/>
            <person name="Albersmeier A."/>
            <person name="Kalinowski J."/>
            <person name="Ruckert C."/>
        </authorList>
    </citation>
    <scope>NUCLEOTIDE SEQUENCE</scope>
    <source>
        <strain evidence="2">KCTC 32501</strain>
    </source>
</reference>
<organism evidence="2 3">
    <name type="scientific">Formosimonas limnophila</name>
    <dbReference type="NCBI Taxonomy" id="1384487"/>
    <lineage>
        <taxon>Bacteria</taxon>
        <taxon>Pseudomonadati</taxon>
        <taxon>Pseudomonadota</taxon>
        <taxon>Betaproteobacteria</taxon>
        <taxon>Burkholderiales</taxon>
        <taxon>Burkholderiaceae</taxon>
        <taxon>Formosimonas</taxon>
    </lineage>
</organism>
<evidence type="ECO:0000313" key="3">
    <source>
        <dbReference type="Proteomes" id="UP000614287"/>
    </source>
</evidence>
<dbReference type="AlphaFoldDB" id="A0A8J3FXQ4"/>
<feature type="transmembrane region" description="Helical" evidence="1">
    <location>
        <begin position="66"/>
        <end position="89"/>
    </location>
</feature>
<protein>
    <submittedName>
        <fullName evidence="2">Uncharacterized protein</fullName>
    </submittedName>
</protein>
<evidence type="ECO:0000256" key="1">
    <source>
        <dbReference type="SAM" id="Phobius"/>
    </source>
</evidence>
<gene>
    <name evidence="2" type="ORF">GCM10009007_03940</name>
</gene>
<keyword evidence="3" id="KW-1185">Reference proteome</keyword>
<proteinExistence type="predicted"/>
<dbReference type="Proteomes" id="UP000614287">
    <property type="component" value="Unassembled WGS sequence"/>
</dbReference>
<evidence type="ECO:0000313" key="2">
    <source>
        <dbReference type="EMBL" id="GHA66648.1"/>
    </source>
</evidence>
<reference evidence="2" key="2">
    <citation type="submission" date="2020-09" db="EMBL/GenBank/DDBJ databases">
        <authorList>
            <person name="Sun Q."/>
            <person name="Kim S."/>
        </authorList>
    </citation>
    <scope>NUCLEOTIDE SEQUENCE</scope>
    <source>
        <strain evidence="2">KCTC 32501</strain>
    </source>
</reference>
<name>A0A8J3FXQ4_9BURK</name>
<sequence length="96" mass="10782">MLGILVISGAFLNPFYFMMNIIVGLAIIAISLLFQYRAFQLKCFYNSLNKDAKNNAHLKTFVKVDIMINLGVLLISIVLLSGAVSRVFFERMSIFG</sequence>
<keyword evidence="1" id="KW-1133">Transmembrane helix</keyword>
<keyword evidence="1" id="KW-0812">Transmembrane</keyword>
<accession>A0A8J3FXQ4</accession>
<keyword evidence="1" id="KW-0472">Membrane</keyword>
<dbReference type="EMBL" id="BMZG01000002">
    <property type="protein sequence ID" value="GHA66648.1"/>
    <property type="molecule type" value="Genomic_DNA"/>
</dbReference>
<feature type="transmembrane region" description="Helical" evidence="1">
    <location>
        <begin position="15"/>
        <end position="34"/>
    </location>
</feature>
<comment type="caution">
    <text evidence="2">The sequence shown here is derived from an EMBL/GenBank/DDBJ whole genome shotgun (WGS) entry which is preliminary data.</text>
</comment>